<sequence length="91" mass="9601">MTSELADHVSTLLQGRCGSLTEAALTDGKKIVIHNIAWGRDMGAASDHITTNISPGPSVPHTVDFFTTDKVALLIAPESGAVLYRKPADEA</sequence>
<accession>A0ABQ2EKC3</accession>
<protein>
    <submittedName>
        <fullName evidence="1">Uncharacterized protein</fullName>
    </submittedName>
</protein>
<organism evidence="1 2">
    <name type="scientific">Luteimonas terricola</name>
    <dbReference type="NCBI Taxonomy" id="645597"/>
    <lineage>
        <taxon>Bacteria</taxon>
        <taxon>Pseudomonadati</taxon>
        <taxon>Pseudomonadota</taxon>
        <taxon>Gammaproteobacteria</taxon>
        <taxon>Lysobacterales</taxon>
        <taxon>Lysobacteraceae</taxon>
        <taxon>Luteimonas</taxon>
    </lineage>
</organism>
<dbReference type="EMBL" id="BMME01000001">
    <property type="protein sequence ID" value="GGK15213.1"/>
    <property type="molecule type" value="Genomic_DNA"/>
</dbReference>
<reference evidence="2" key="1">
    <citation type="journal article" date="2019" name="Int. J. Syst. Evol. Microbiol.">
        <title>The Global Catalogue of Microorganisms (GCM) 10K type strain sequencing project: providing services to taxonomists for standard genome sequencing and annotation.</title>
        <authorList>
            <consortium name="The Broad Institute Genomics Platform"/>
            <consortium name="The Broad Institute Genome Sequencing Center for Infectious Disease"/>
            <person name="Wu L."/>
            <person name="Ma J."/>
        </authorList>
    </citation>
    <scope>NUCLEOTIDE SEQUENCE [LARGE SCALE GENOMIC DNA]</scope>
    <source>
        <strain evidence="2">CGMCC 1.8985</strain>
    </source>
</reference>
<evidence type="ECO:0000313" key="1">
    <source>
        <dbReference type="EMBL" id="GGK15213.1"/>
    </source>
</evidence>
<keyword evidence="2" id="KW-1185">Reference proteome</keyword>
<comment type="caution">
    <text evidence="1">The sequence shown here is derived from an EMBL/GenBank/DDBJ whole genome shotgun (WGS) entry which is preliminary data.</text>
</comment>
<gene>
    <name evidence="1" type="ORF">GCM10011394_25500</name>
</gene>
<name>A0ABQ2EKC3_9GAMM</name>
<dbReference type="Proteomes" id="UP000599009">
    <property type="component" value="Unassembled WGS sequence"/>
</dbReference>
<proteinExistence type="predicted"/>
<evidence type="ECO:0000313" key="2">
    <source>
        <dbReference type="Proteomes" id="UP000599009"/>
    </source>
</evidence>